<dbReference type="EMBL" id="CAMXCT010006837">
    <property type="protein sequence ID" value="CAI4020865.1"/>
    <property type="molecule type" value="Genomic_DNA"/>
</dbReference>
<comment type="caution">
    <text evidence="1">The sequence shown here is derived from an EMBL/GenBank/DDBJ whole genome shotgun (WGS) entry which is preliminary data.</text>
</comment>
<proteinExistence type="predicted"/>
<evidence type="ECO:0000313" key="3">
    <source>
        <dbReference type="Proteomes" id="UP001152797"/>
    </source>
</evidence>
<accession>A0A9P1GTR5</accession>
<organism evidence="1">
    <name type="scientific">Cladocopium goreaui</name>
    <dbReference type="NCBI Taxonomy" id="2562237"/>
    <lineage>
        <taxon>Eukaryota</taxon>
        <taxon>Sar</taxon>
        <taxon>Alveolata</taxon>
        <taxon>Dinophyceae</taxon>
        <taxon>Suessiales</taxon>
        <taxon>Symbiodiniaceae</taxon>
        <taxon>Cladocopium</taxon>
    </lineage>
</organism>
<name>A0A9P1GTR5_9DINO</name>
<dbReference type="EMBL" id="CAMXCT020006837">
    <property type="protein sequence ID" value="CAL1174240.1"/>
    <property type="molecule type" value="Genomic_DNA"/>
</dbReference>
<gene>
    <name evidence="1" type="ORF">C1SCF055_LOCUS45245</name>
</gene>
<dbReference type="EMBL" id="CAMXCT030006837">
    <property type="protein sequence ID" value="CAL4808177.1"/>
    <property type="molecule type" value="Genomic_DNA"/>
</dbReference>
<dbReference type="AlphaFoldDB" id="A0A9P1GTR5"/>
<evidence type="ECO:0000313" key="2">
    <source>
        <dbReference type="EMBL" id="CAL1174240.1"/>
    </source>
</evidence>
<reference evidence="2" key="2">
    <citation type="submission" date="2024-04" db="EMBL/GenBank/DDBJ databases">
        <authorList>
            <person name="Chen Y."/>
            <person name="Shah S."/>
            <person name="Dougan E. K."/>
            <person name="Thang M."/>
            <person name="Chan C."/>
        </authorList>
    </citation>
    <scope>NUCLEOTIDE SEQUENCE [LARGE SCALE GENOMIC DNA]</scope>
</reference>
<reference evidence="1" key="1">
    <citation type="submission" date="2022-10" db="EMBL/GenBank/DDBJ databases">
        <authorList>
            <person name="Chen Y."/>
            <person name="Dougan E. K."/>
            <person name="Chan C."/>
            <person name="Rhodes N."/>
            <person name="Thang M."/>
        </authorList>
    </citation>
    <scope>NUCLEOTIDE SEQUENCE</scope>
</reference>
<protein>
    <submittedName>
        <fullName evidence="1">Uncharacterized protein</fullName>
    </submittedName>
</protein>
<sequence>MDVRCCSAVTGAEVTVQLPTTATIFDLRQSLFGHVNDPKILKENQIRILLNDEPVAGIETVNGEHIYEYVVVSPDLHDALECIRLTTMPDGDANTDWHDIANLLEDRFVEHAQLKDQQIILDFTAAAQLLARVAQRVQQRAQEIAEAPGTRDSLDTASFIIKAIKEAAESLRSFLVNNPQLRGIELLDAIREEYSDLLQ</sequence>
<dbReference type="Proteomes" id="UP001152797">
    <property type="component" value="Unassembled WGS sequence"/>
</dbReference>
<keyword evidence="3" id="KW-1185">Reference proteome</keyword>
<evidence type="ECO:0000313" key="1">
    <source>
        <dbReference type="EMBL" id="CAI4020865.1"/>
    </source>
</evidence>